<dbReference type="AlphaFoldDB" id="A0A8S4PU55"/>
<dbReference type="PANTHER" id="PTHR46550:SF1">
    <property type="entry name" value="F-BOX PROTEIN 3"/>
    <property type="match status" value="1"/>
</dbReference>
<accession>A0A8S4PU55</accession>
<dbReference type="Pfam" id="PF00533">
    <property type="entry name" value="BRCT"/>
    <property type="match status" value="1"/>
</dbReference>
<evidence type="ECO:0000259" key="3">
    <source>
        <dbReference type="PROSITE" id="PS50181"/>
    </source>
</evidence>
<evidence type="ECO:0000256" key="2">
    <source>
        <dbReference type="ARBA" id="ARBA00022786"/>
    </source>
</evidence>
<dbReference type="InterPro" id="IPR001357">
    <property type="entry name" value="BRCT_dom"/>
</dbReference>
<dbReference type="OrthoDB" id="10256774at2759"/>
<dbReference type="Proteomes" id="UP000749559">
    <property type="component" value="Unassembled WGS sequence"/>
</dbReference>
<dbReference type="GO" id="GO:0005737">
    <property type="term" value="C:cytoplasm"/>
    <property type="evidence" value="ECO:0007669"/>
    <property type="project" value="TreeGrafter"/>
</dbReference>
<keyword evidence="2" id="KW-0833">Ubl conjugation pathway</keyword>
<dbReference type="Gene3D" id="3.40.50.10190">
    <property type="entry name" value="BRCT domain"/>
    <property type="match status" value="1"/>
</dbReference>
<gene>
    <name evidence="4" type="ORF">OFUS_LOCUS21355</name>
</gene>
<feature type="domain" description="F-box" evidence="3">
    <location>
        <begin position="143"/>
        <end position="190"/>
    </location>
</feature>
<dbReference type="Pfam" id="PF12937">
    <property type="entry name" value="F-box-like"/>
    <property type="match status" value="1"/>
</dbReference>
<proteinExistence type="predicted"/>
<dbReference type="SUPFAM" id="SSF81383">
    <property type="entry name" value="F-box domain"/>
    <property type="match status" value="1"/>
</dbReference>
<name>A0A8S4PU55_OWEFU</name>
<sequence length="457" mass="51463">MESQEQGAIKTNLDPKGKKVVFAETLTNEQTIEVAEINDRKVVTSISKMVDFVVVGKNAGQEADEAKSMGIRCLTETEWDDVINGRADSGKGVTIPGNLSVRPVLVCDSALCASQSTEAKNDGGKRMCKASTEAAIRDQVHTFTCFSDIPDVALIHVFQYLPVCDLINILTVCKRWNELIEPSDYLWRKFIPNNFDLPVNCAKGFLRSLWERSIKIGKERWLPDVSKAFVARMREMGICSQWGSGGFEPIPAGATLYQRLNPTYDFIEKVGHPTKTELLGVMKQIWEKFNKGRPYFRTGKDSYSNVQKGYTIVNAKSAMEKSCSISYSGTLKFIQGIVEPWYATGGFDIEQRDLDGFSHLPDITADSPLPYNIEVSDDEDYEDARMLQKHYKPPMLSLYKETMGILFGDEDTKEAKKFYINPECCNENLYGYSYTLLIGPYGVLYEMNQASPIYNHV</sequence>
<dbReference type="InterPro" id="IPR036420">
    <property type="entry name" value="BRCT_dom_sf"/>
</dbReference>
<dbReference type="InterPro" id="IPR052121">
    <property type="entry name" value="F-box_SCF_Substrate_Recog"/>
</dbReference>
<dbReference type="CDD" id="cd09917">
    <property type="entry name" value="F-box_SF"/>
    <property type="match status" value="1"/>
</dbReference>
<reference evidence="4" key="1">
    <citation type="submission" date="2022-03" db="EMBL/GenBank/DDBJ databases">
        <authorList>
            <person name="Martin C."/>
        </authorList>
    </citation>
    <scope>NUCLEOTIDE SEQUENCE</scope>
</reference>
<organism evidence="4 5">
    <name type="scientific">Owenia fusiformis</name>
    <name type="common">Polychaete worm</name>
    <dbReference type="NCBI Taxonomy" id="6347"/>
    <lineage>
        <taxon>Eukaryota</taxon>
        <taxon>Metazoa</taxon>
        <taxon>Spiralia</taxon>
        <taxon>Lophotrochozoa</taxon>
        <taxon>Annelida</taxon>
        <taxon>Polychaeta</taxon>
        <taxon>Sedentaria</taxon>
        <taxon>Canalipalpata</taxon>
        <taxon>Sabellida</taxon>
        <taxon>Oweniida</taxon>
        <taxon>Oweniidae</taxon>
        <taxon>Owenia</taxon>
    </lineage>
</organism>
<dbReference type="EMBL" id="CAIIXF020000010">
    <property type="protein sequence ID" value="CAH1797011.1"/>
    <property type="molecule type" value="Genomic_DNA"/>
</dbReference>
<protein>
    <recommendedName>
        <fullName evidence="3">F-box domain-containing protein</fullName>
    </recommendedName>
</protein>
<dbReference type="PANTHER" id="PTHR46550">
    <property type="entry name" value="F-BOX ONLY PROTEIN 3"/>
    <property type="match status" value="1"/>
</dbReference>
<evidence type="ECO:0000256" key="1">
    <source>
        <dbReference type="ARBA" id="ARBA00004906"/>
    </source>
</evidence>
<dbReference type="SUPFAM" id="SSF52113">
    <property type="entry name" value="BRCT domain"/>
    <property type="match status" value="1"/>
</dbReference>
<comment type="caution">
    <text evidence="4">The sequence shown here is derived from an EMBL/GenBank/DDBJ whole genome shotgun (WGS) entry which is preliminary data.</text>
</comment>
<evidence type="ECO:0000313" key="5">
    <source>
        <dbReference type="Proteomes" id="UP000749559"/>
    </source>
</evidence>
<keyword evidence="5" id="KW-1185">Reference proteome</keyword>
<dbReference type="Gene3D" id="1.20.1280.50">
    <property type="match status" value="1"/>
</dbReference>
<dbReference type="InterPro" id="IPR036047">
    <property type="entry name" value="F-box-like_dom_sf"/>
</dbReference>
<dbReference type="SMART" id="SM00256">
    <property type="entry name" value="FBOX"/>
    <property type="match status" value="1"/>
</dbReference>
<dbReference type="PROSITE" id="PS50181">
    <property type="entry name" value="FBOX"/>
    <property type="match status" value="1"/>
</dbReference>
<evidence type="ECO:0000313" key="4">
    <source>
        <dbReference type="EMBL" id="CAH1797011.1"/>
    </source>
</evidence>
<comment type="pathway">
    <text evidence="1">Protein modification; protein ubiquitination.</text>
</comment>
<dbReference type="InterPro" id="IPR001810">
    <property type="entry name" value="F-box_dom"/>
</dbReference>